<dbReference type="SUPFAM" id="SSF48371">
    <property type="entry name" value="ARM repeat"/>
    <property type="match status" value="1"/>
</dbReference>
<dbReference type="GO" id="GO:0005829">
    <property type="term" value="C:cytosol"/>
    <property type="evidence" value="ECO:0007669"/>
    <property type="project" value="TreeGrafter"/>
</dbReference>
<organism evidence="4 5">
    <name type="scientific">Kipferlia bialata</name>
    <dbReference type="NCBI Taxonomy" id="797122"/>
    <lineage>
        <taxon>Eukaryota</taxon>
        <taxon>Metamonada</taxon>
        <taxon>Carpediemonas-like organisms</taxon>
        <taxon>Kipferlia</taxon>
    </lineage>
</organism>
<evidence type="ECO:0000256" key="2">
    <source>
        <dbReference type="PROSITE-ProRule" id="PRU00103"/>
    </source>
</evidence>
<dbReference type="GO" id="GO:0005634">
    <property type="term" value="C:nucleus"/>
    <property type="evidence" value="ECO:0007669"/>
    <property type="project" value="TreeGrafter"/>
</dbReference>
<comment type="caution">
    <text evidence="4">The sequence shown here is derived from an EMBL/GenBank/DDBJ whole genome shotgun (WGS) entry which is preliminary data.</text>
</comment>
<evidence type="ECO:0000313" key="4">
    <source>
        <dbReference type="EMBL" id="GIQ91191.1"/>
    </source>
</evidence>
<dbReference type="Gene3D" id="1.25.10.10">
    <property type="entry name" value="Leucine-rich Repeat Variant"/>
    <property type="match status" value="1"/>
</dbReference>
<feature type="repeat" description="HEAT" evidence="2">
    <location>
        <begin position="63"/>
        <end position="101"/>
    </location>
</feature>
<dbReference type="GO" id="GO:0019888">
    <property type="term" value="F:protein phosphatase regulator activity"/>
    <property type="evidence" value="ECO:0007669"/>
    <property type="project" value="TreeGrafter"/>
</dbReference>
<dbReference type="PANTHER" id="PTHR10648:SF4">
    <property type="entry name" value="PROTEIN PHOSPHATASE 2 (FORMERLY 2A), REGULATORY SUBUNIT A, BETA ISOFORM-RELATED"/>
    <property type="match status" value="1"/>
</dbReference>
<dbReference type="InterPro" id="IPR016024">
    <property type="entry name" value="ARM-type_fold"/>
</dbReference>
<dbReference type="InterPro" id="IPR051023">
    <property type="entry name" value="PP2A_Regulatory_Subunit_A"/>
</dbReference>
<feature type="domain" description="Phosphatase 2A Regulatory Subunit A helical" evidence="3">
    <location>
        <begin position="60"/>
        <end position="128"/>
    </location>
</feature>
<dbReference type="EMBL" id="BDIP01007295">
    <property type="protein sequence ID" value="GIQ91191.1"/>
    <property type="molecule type" value="Genomic_DNA"/>
</dbReference>
<dbReference type="InterPro" id="IPR011989">
    <property type="entry name" value="ARM-like"/>
</dbReference>
<protein>
    <recommendedName>
        <fullName evidence="3">Phosphatase 2A Regulatory Subunit A helical domain-containing protein</fullName>
    </recommendedName>
</protein>
<name>A0A9K3DAP4_9EUKA</name>
<dbReference type="InterPro" id="IPR055231">
    <property type="entry name" value="2AA_helical"/>
</dbReference>
<dbReference type="OrthoDB" id="340346at2759"/>
<accession>A0A9K3DAP4</accession>
<gene>
    <name evidence="4" type="ORF">KIPB_014333</name>
</gene>
<dbReference type="PROSITE" id="PS50077">
    <property type="entry name" value="HEAT_REPEAT"/>
    <property type="match status" value="1"/>
</dbReference>
<dbReference type="PANTHER" id="PTHR10648">
    <property type="entry name" value="SERINE/THREONINE-PROTEIN PHOSPHATASE PP2A 65 KDA REGULATORY SUBUNIT"/>
    <property type="match status" value="1"/>
</dbReference>
<dbReference type="Pfam" id="PF22956">
    <property type="entry name" value="VPS15-like_hel"/>
    <property type="match status" value="1"/>
</dbReference>
<reference evidence="4 5" key="1">
    <citation type="journal article" date="2018" name="PLoS ONE">
        <title>The draft genome of Kipferlia bialata reveals reductive genome evolution in fornicate parasites.</title>
        <authorList>
            <person name="Tanifuji G."/>
            <person name="Takabayashi S."/>
            <person name="Kume K."/>
            <person name="Takagi M."/>
            <person name="Nakayama T."/>
            <person name="Kamikawa R."/>
            <person name="Inagaki Y."/>
            <person name="Hashimoto T."/>
        </authorList>
    </citation>
    <scope>NUCLEOTIDE SEQUENCE [LARGE SCALE GENOMIC DNA]</scope>
    <source>
        <strain evidence="4">NY0173</strain>
    </source>
</reference>
<dbReference type="AlphaFoldDB" id="A0A9K3DAP4"/>
<dbReference type="Proteomes" id="UP000265618">
    <property type="component" value="Unassembled WGS sequence"/>
</dbReference>
<evidence type="ECO:0000259" key="3">
    <source>
        <dbReference type="Pfam" id="PF22956"/>
    </source>
</evidence>
<proteinExistence type="predicted"/>
<dbReference type="InterPro" id="IPR021133">
    <property type="entry name" value="HEAT_type_2"/>
</dbReference>
<feature type="non-terminal residue" evidence="4">
    <location>
        <position position="1"/>
    </location>
</feature>
<keyword evidence="5" id="KW-1185">Reference proteome</keyword>
<keyword evidence="1" id="KW-0677">Repeat</keyword>
<sequence>VRAGAIKLLPDMATQNRPCIADLMSGPIQTLIKDENSTPRLALAHALQPLGEILGENATVAMIVPVAMALLQDSDYEVQLAMLEHMAGLCRIIGTRSFDQSLFPHVNALNNAQHWRVRREYIKGLATMLGADVMEGAEPPGAVVV</sequence>
<evidence type="ECO:0000256" key="1">
    <source>
        <dbReference type="ARBA" id="ARBA00022737"/>
    </source>
</evidence>
<dbReference type="GO" id="GO:0000159">
    <property type="term" value="C:protein phosphatase type 2A complex"/>
    <property type="evidence" value="ECO:0007669"/>
    <property type="project" value="TreeGrafter"/>
</dbReference>
<evidence type="ECO:0000313" key="5">
    <source>
        <dbReference type="Proteomes" id="UP000265618"/>
    </source>
</evidence>